<dbReference type="RefSeq" id="WP_146577915.1">
    <property type="nucleotide sequence ID" value="NZ_SJPM01000004.1"/>
</dbReference>
<feature type="compositionally biased region" description="Basic and acidic residues" evidence="2">
    <location>
        <begin position="1047"/>
        <end position="1060"/>
    </location>
</feature>
<keyword evidence="6" id="KW-1185">Reference proteome</keyword>
<dbReference type="InterPro" id="IPR050287">
    <property type="entry name" value="MTA/SAH_deaminase"/>
</dbReference>
<protein>
    <submittedName>
        <fullName evidence="5">D-hydantoinase/dihydropyrimidinase</fullName>
        <ecNumber evidence="5">3.5.2.2</ecNumber>
    </submittedName>
</protein>
<sequence precursor="true">MLRCVFPLSLLWLVLFNAAVAQSTVPVVGLRSNPVRTVVLQNATVVTQPGETLTAASIVIENEQIIAVGPEIEIPPGAEVIDCTAKTIYPGLIDGFRELSVDWPEQEGSYWNANVTPRRHAGAAIAEAQKAAGDYRKQGITLQVLAPSDRIIQGQSVVMLCRDSTDGSTRFADTPWQHLQLTVPRNRTSGESYPNSPMGAVALLRQSFYDAIWYRDAWRAYQANPRLTRPETNLDLETLAESLEQQTWVIDAPNERMGIRGCDLADEFSFDVILRGSGYEYQAIEELASRNRPVLLPIDFPKPPSVNNDASAREVDLRTMMHWHFAPQNPRIVNDAGIEFCFTSEGLDQVGSFLKNVRRAVAEGLPADVALAALTTRPARWLGVDEQLGSLRPGHLANLLITDGDLFAKDTKILETWVAGSRYEHSPDLNAEPDPLVGQWDMDVTLDGQKTTFELNIRDAKQTVSMELTRPEPKPKGKKKTSKQDEPKPKPIALRNVVRHRDQLTGLVSLADLTKLADTPLADTQAADTKLVKREFAEGIGSLELTSVATAEATSSDVQVSGKLVSPDGKTVPVKLTRRKTSTPSETTDEPEKETKSDESDDANKPNREIEPQQTDAIVINHPLGGFGFVDRPEQPETVLFRGATVWTCDQGQPSQLDVLVRSGKIADIGTGLKPPPGCQIVDVKGKHLTPGMIDCHSHMATDGGINESGQAVTAEVRIVDFLDNTDITIYRQLAGGVTTANMLHGSANPIGGQNQVIKLRWGGRMSELRFHDAPAGIKFALGENVKRSSSRYPNTRMGVEQLLRDQFLAAREYLAAHRRYAEGDRSMLPPRRDLQLEAIAEIQNHERWIHCHSYRQDEIIATLDVLDEFGIRIGSLQHILEGYKVADRMARHGAMASSFADWWAYKFEVFDAIPYNGVLMHNAGIVVSYNSDDPELGRHLNTEAAKAVKYGGVDPVEALKFVTLNPAKQLRIDDRVGSIEVGKDADVVVWSGPPLSTTSRCEQTWIDGRRYFDLETDRQMRQRDQVTRARLIQLIRTSELPPELSGKSDGKNAKEQQDEADRWLRFDEFCTAKGQ</sequence>
<dbReference type="InterPro" id="IPR032466">
    <property type="entry name" value="Metal_Hydrolase"/>
</dbReference>
<feature type="domain" description="Amidohydrolase-related" evidence="4">
    <location>
        <begin position="333"/>
        <end position="420"/>
    </location>
</feature>
<evidence type="ECO:0000256" key="1">
    <source>
        <dbReference type="ARBA" id="ARBA00022801"/>
    </source>
</evidence>
<evidence type="ECO:0000259" key="4">
    <source>
        <dbReference type="Pfam" id="PF01979"/>
    </source>
</evidence>
<gene>
    <name evidence="5" type="primary">dht</name>
    <name evidence="5" type="ORF">Pla100_24560</name>
</gene>
<dbReference type="PANTHER" id="PTHR43794">
    <property type="entry name" value="AMINOHYDROLASE SSNA-RELATED"/>
    <property type="match status" value="1"/>
</dbReference>
<organism evidence="5 6">
    <name type="scientific">Neorhodopirellula pilleata</name>
    <dbReference type="NCBI Taxonomy" id="2714738"/>
    <lineage>
        <taxon>Bacteria</taxon>
        <taxon>Pseudomonadati</taxon>
        <taxon>Planctomycetota</taxon>
        <taxon>Planctomycetia</taxon>
        <taxon>Pirellulales</taxon>
        <taxon>Pirellulaceae</taxon>
        <taxon>Neorhodopirellula</taxon>
    </lineage>
</organism>
<proteinExistence type="predicted"/>
<dbReference type="Proteomes" id="UP000316213">
    <property type="component" value="Unassembled WGS sequence"/>
</dbReference>
<dbReference type="Pfam" id="PF01979">
    <property type="entry name" value="Amidohydro_1"/>
    <property type="match status" value="2"/>
</dbReference>
<accession>A0A5C6ABC3</accession>
<feature type="domain" description="Amidohydrolase-related" evidence="4">
    <location>
        <begin position="689"/>
        <end position="997"/>
    </location>
</feature>
<feature type="region of interest" description="Disordered" evidence="2">
    <location>
        <begin position="553"/>
        <end position="615"/>
    </location>
</feature>
<feature type="region of interest" description="Disordered" evidence="2">
    <location>
        <begin position="462"/>
        <end position="493"/>
    </location>
</feature>
<dbReference type="EC" id="3.5.2.2" evidence="5"/>
<evidence type="ECO:0000313" key="5">
    <source>
        <dbReference type="EMBL" id="TWT97304.1"/>
    </source>
</evidence>
<feature type="compositionally biased region" description="Basic and acidic residues" evidence="2">
    <location>
        <begin position="593"/>
        <end position="611"/>
    </location>
</feature>
<dbReference type="SUPFAM" id="SSF51556">
    <property type="entry name" value="Metallo-dependent hydrolases"/>
    <property type="match status" value="2"/>
</dbReference>
<comment type="caution">
    <text evidence="5">The sequence shown here is derived from an EMBL/GenBank/DDBJ whole genome shotgun (WGS) entry which is preliminary data.</text>
</comment>
<feature type="region of interest" description="Disordered" evidence="2">
    <location>
        <begin position="1041"/>
        <end position="1060"/>
    </location>
</feature>
<dbReference type="Gene3D" id="2.30.40.10">
    <property type="entry name" value="Urease, subunit C, domain 1"/>
    <property type="match status" value="1"/>
</dbReference>
<keyword evidence="3" id="KW-0732">Signal</keyword>
<evidence type="ECO:0000256" key="3">
    <source>
        <dbReference type="SAM" id="SignalP"/>
    </source>
</evidence>
<reference evidence="5 6" key="1">
    <citation type="submission" date="2019-02" db="EMBL/GenBank/DDBJ databases">
        <title>Deep-cultivation of Planctomycetes and their phenomic and genomic characterization uncovers novel biology.</title>
        <authorList>
            <person name="Wiegand S."/>
            <person name="Jogler M."/>
            <person name="Boedeker C."/>
            <person name="Pinto D."/>
            <person name="Vollmers J."/>
            <person name="Rivas-Marin E."/>
            <person name="Kohn T."/>
            <person name="Peeters S.H."/>
            <person name="Heuer A."/>
            <person name="Rast P."/>
            <person name="Oberbeckmann S."/>
            <person name="Bunk B."/>
            <person name="Jeske O."/>
            <person name="Meyerdierks A."/>
            <person name="Storesund J.E."/>
            <person name="Kallscheuer N."/>
            <person name="Luecker S."/>
            <person name="Lage O.M."/>
            <person name="Pohl T."/>
            <person name="Merkel B.J."/>
            <person name="Hornburger P."/>
            <person name="Mueller R.-W."/>
            <person name="Bruemmer F."/>
            <person name="Labrenz M."/>
            <person name="Spormann A.M."/>
            <person name="Op Den Camp H."/>
            <person name="Overmann J."/>
            <person name="Amann R."/>
            <person name="Jetten M.S.M."/>
            <person name="Mascher T."/>
            <person name="Medema M.H."/>
            <person name="Devos D.P."/>
            <person name="Kaster A.-K."/>
            <person name="Ovreas L."/>
            <person name="Rohde M."/>
            <person name="Galperin M.Y."/>
            <person name="Jogler C."/>
        </authorList>
    </citation>
    <scope>NUCLEOTIDE SEQUENCE [LARGE SCALE GENOMIC DNA]</scope>
    <source>
        <strain evidence="5 6">Pla100</strain>
    </source>
</reference>
<dbReference type="EMBL" id="SJPM01000004">
    <property type="protein sequence ID" value="TWT97304.1"/>
    <property type="molecule type" value="Genomic_DNA"/>
</dbReference>
<dbReference type="PANTHER" id="PTHR43794:SF11">
    <property type="entry name" value="AMIDOHYDROLASE-RELATED DOMAIN-CONTAINING PROTEIN"/>
    <property type="match status" value="1"/>
</dbReference>
<dbReference type="CDD" id="cd01309">
    <property type="entry name" value="Met_dep_hydrolase_C"/>
    <property type="match status" value="1"/>
</dbReference>
<evidence type="ECO:0000313" key="6">
    <source>
        <dbReference type="Proteomes" id="UP000316213"/>
    </source>
</evidence>
<evidence type="ECO:0000256" key="2">
    <source>
        <dbReference type="SAM" id="MobiDB-lite"/>
    </source>
</evidence>
<dbReference type="AlphaFoldDB" id="A0A5C6ABC3"/>
<dbReference type="SUPFAM" id="SSF51338">
    <property type="entry name" value="Composite domain of metallo-dependent hydrolases"/>
    <property type="match status" value="2"/>
</dbReference>
<dbReference type="InterPro" id="IPR006680">
    <property type="entry name" value="Amidohydro-rel"/>
</dbReference>
<feature type="chain" id="PRO_5022971398" evidence="3">
    <location>
        <begin position="22"/>
        <end position="1076"/>
    </location>
</feature>
<dbReference type="InterPro" id="IPR011059">
    <property type="entry name" value="Metal-dep_hydrolase_composite"/>
</dbReference>
<dbReference type="OrthoDB" id="9802793at2"/>
<feature type="signal peptide" evidence="3">
    <location>
        <begin position="1"/>
        <end position="21"/>
    </location>
</feature>
<keyword evidence="1 5" id="KW-0378">Hydrolase</keyword>
<dbReference type="Gene3D" id="3.20.20.140">
    <property type="entry name" value="Metal-dependent hydrolases"/>
    <property type="match status" value="2"/>
</dbReference>
<dbReference type="GO" id="GO:0004157">
    <property type="term" value="F:dihydropyrimidinase activity"/>
    <property type="evidence" value="ECO:0007669"/>
    <property type="project" value="UniProtKB-EC"/>
</dbReference>
<name>A0A5C6ABC3_9BACT</name>